<name>A0A1M6JCK0_REIAG</name>
<evidence type="ECO:0000313" key="2">
    <source>
        <dbReference type="Proteomes" id="UP000184474"/>
    </source>
</evidence>
<dbReference type="Proteomes" id="UP000184474">
    <property type="component" value="Unassembled WGS sequence"/>
</dbReference>
<sequence>MKIKVITLKNWCNKNITPLAWQRIIIKVLPQLREKGFELDELEDPNNDRLFQEEEFKLFTDALDTLYNISFPKEVMDKIQ</sequence>
<accession>A0A1M6JCK0</accession>
<dbReference type="STRING" id="156994.SAMN04488028_101137"/>
<keyword evidence="2" id="KW-1185">Reference proteome</keyword>
<proteinExistence type="predicted"/>
<dbReference type="RefSeq" id="WP_073118490.1">
    <property type="nucleotide sequence ID" value="NZ_JAHKPL010000011.1"/>
</dbReference>
<dbReference type="AlphaFoldDB" id="A0A1M6JCK0"/>
<dbReference type="EMBL" id="FRAA01000001">
    <property type="protein sequence ID" value="SHJ44398.1"/>
    <property type="molecule type" value="Genomic_DNA"/>
</dbReference>
<evidence type="ECO:0000313" key="1">
    <source>
        <dbReference type="EMBL" id="SHJ44398.1"/>
    </source>
</evidence>
<reference evidence="2" key="1">
    <citation type="submission" date="2016-11" db="EMBL/GenBank/DDBJ databases">
        <authorList>
            <person name="Varghese N."/>
            <person name="Submissions S."/>
        </authorList>
    </citation>
    <scope>NUCLEOTIDE SEQUENCE [LARGE SCALE GENOMIC DNA]</scope>
    <source>
        <strain evidence="2">DSM 26134</strain>
    </source>
</reference>
<protein>
    <submittedName>
        <fullName evidence="1">Uncharacterized protein</fullName>
    </submittedName>
</protein>
<organism evidence="1 2">
    <name type="scientific">Reichenbachiella agariperforans</name>
    <dbReference type="NCBI Taxonomy" id="156994"/>
    <lineage>
        <taxon>Bacteria</taxon>
        <taxon>Pseudomonadati</taxon>
        <taxon>Bacteroidota</taxon>
        <taxon>Cytophagia</taxon>
        <taxon>Cytophagales</taxon>
        <taxon>Reichenbachiellaceae</taxon>
        <taxon>Reichenbachiella</taxon>
    </lineage>
</organism>
<gene>
    <name evidence="1" type="ORF">SAMN04488028_101137</name>
</gene>